<keyword evidence="6" id="KW-0325">Glycoprotein</keyword>
<dbReference type="AlphaFoldDB" id="A0A804QEC3"/>
<evidence type="ECO:0000256" key="1">
    <source>
        <dbReference type="ARBA" id="ARBA00001974"/>
    </source>
</evidence>
<evidence type="ECO:0000259" key="7">
    <source>
        <dbReference type="PROSITE" id="PS51387"/>
    </source>
</evidence>
<reference evidence="9" key="1">
    <citation type="submission" date="2015-12" db="EMBL/GenBank/DDBJ databases">
        <title>Update maize B73 reference genome by single molecule sequencing technologies.</title>
        <authorList>
            <consortium name="Maize Genome Sequencing Project"/>
            <person name="Ware D."/>
        </authorList>
    </citation>
    <scope>NUCLEOTIDE SEQUENCE [LARGE SCALE GENOMIC DNA]</scope>
    <source>
        <strain evidence="9">cv. B73</strain>
    </source>
</reference>
<reference evidence="8" key="2">
    <citation type="submission" date="2019-07" db="EMBL/GenBank/DDBJ databases">
        <authorList>
            <person name="Seetharam A."/>
            <person name="Woodhouse M."/>
            <person name="Cannon E."/>
        </authorList>
    </citation>
    <scope>NUCLEOTIDE SEQUENCE [LARGE SCALE GENOMIC DNA]</scope>
    <source>
        <strain evidence="8">cv. B73</strain>
    </source>
</reference>
<dbReference type="InterPro" id="IPR016169">
    <property type="entry name" value="FAD-bd_PCMH_sub2"/>
</dbReference>
<comment type="similarity">
    <text evidence="2">Belongs to the oxygen-dependent FAD-linked oxidoreductase family.</text>
</comment>
<evidence type="ECO:0000313" key="9">
    <source>
        <dbReference type="Proteomes" id="UP000007305"/>
    </source>
</evidence>
<keyword evidence="5" id="KW-0274">FAD</keyword>
<evidence type="ECO:0000256" key="5">
    <source>
        <dbReference type="ARBA" id="ARBA00022827"/>
    </source>
</evidence>
<dbReference type="InterPro" id="IPR036318">
    <property type="entry name" value="FAD-bd_PCMH-like_sf"/>
</dbReference>
<dbReference type="PANTHER" id="PTHR32448">
    <property type="entry name" value="OS08G0158400 PROTEIN"/>
    <property type="match status" value="1"/>
</dbReference>
<dbReference type="InterPro" id="IPR016167">
    <property type="entry name" value="FAD-bd_PCMH_sub1"/>
</dbReference>
<keyword evidence="4" id="KW-0732">Signal</keyword>
<accession>A0A804QEC3</accession>
<name>A0A804QEC3_MAIZE</name>
<dbReference type="FunCoup" id="A0A804QEC3">
    <property type="interactions" value="11"/>
</dbReference>
<proteinExistence type="inferred from homology"/>
<dbReference type="Gene3D" id="3.40.462.20">
    <property type="match status" value="2"/>
</dbReference>
<protein>
    <recommendedName>
        <fullName evidence="7">FAD-binding PCMH-type domain-containing protein</fullName>
    </recommendedName>
</protein>
<dbReference type="PROSITE" id="PS51387">
    <property type="entry name" value="FAD_PCMH"/>
    <property type="match status" value="1"/>
</dbReference>
<dbReference type="InterPro" id="IPR016166">
    <property type="entry name" value="FAD-bd_PCMH"/>
</dbReference>
<keyword evidence="3" id="KW-0285">Flavoprotein</keyword>
<evidence type="ECO:0000256" key="6">
    <source>
        <dbReference type="ARBA" id="ARBA00023180"/>
    </source>
</evidence>
<dbReference type="EnsemblPlants" id="Zm00001eb328200_T001">
    <property type="protein sequence ID" value="Zm00001eb328200_P001"/>
    <property type="gene ID" value="Zm00001eb328200"/>
</dbReference>
<dbReference type="Pfam" id="PF08031">
    <property type="entry name" value="BBE"/>
    <property type="match status" value="1"/>
</dbReference>
<comment type="cofactor">
    <cofactor evidence="1">
        <name>FAD</name>
        <dbReference type="ChEBI" id="CHEBI:57692"/>
    </cofactor>
</comment>
<sequence length="482" mass="51828">MSSRRRSPRDNGVRARSLSTCLLASGVRNFSMAGSPGYATIFDFSIQNLRFAAPGIRKPEAVVLPTSRRGLQRAVLCARSASLAIRVRSGGHSYEGQSYTVSGGVLDGKAPFVVIDLMNLNKVRVHAASATAWAESGATLGEVYHAVAHSSPSNRSSLALTAASCSTIGLGGHISGGGFGPVSRKFMLAADNVLDALLVDAVGRVLDRRAMGEDVFWAIRGGGGGSWGVVYAWKLRLVPVPDTVTVFTPRREGSVDAMAGLVYRWQFEDRDLRNVAFTGLVLGPKEMAMSVLNERFPELGLAEAEVSEMSWVESAARLAGLSSVDELHQQAAILRYLSDGPPAGYVTMDPYGGAMARLSATATPFPHRAGNLYALQYGVTWDSDAGEASVSARIQWLRSLYAYMTPHVSSNPRAAYVNYIDIDLMGFDESLGPVRLASSVSHARATWGAAYFTVENFDRLVRAKTRIDPANVFYNAQSIPLH</sequence>
<dbReference type="Proteomes" id="UP000007305">
    <property type="component" value="Chromosome 7"/>
</dbReference>
<dbReference type="GO" id="GO:0016491">
    <property type="term" value="F:oxidoreductase activity"/>
    <property type="evidence" value="ECO:0007669"/>
    <property type="project" value="InterPro"/>
</dbReference>
<evidence type="ECO:0000256" key="4">
    <source>
        <dbReference type="ARBA" id="ARBA00022729"/>
    </source>
</evidence>
<feature type="domain" description="FAD-binding PCMH-type" evidence="7">
    <location>
        <begin position="55"/>
        <end position="240"/>
    </location>
</feature>
<dbReference type="InParanoid" id="A0A804QEC3"/>
<dbReference type="InterPro" id="IPR012951">
    <property type="entry name" value="BBE"/>
</dbReference>
<dbReference type="GO" id="GO:0071949">
    <property type="term" value="F:FAD binding"/>
    <property type="evidence" value="ECO:0007669"/>
    <property type="project" value="InterPro"/>
</dbReference>
<keyword evidence="9" id="KW-1185">Reference proteome</keyword>
<dbReference type="InterPro" id="IPR006094">
    <property type="entry name" value="Oxid_FAD_bind_N"/>
</dbReference>
<dbReference type="Gene3D" id="3.30.43.10">
    <property type="entry name" value="Uridine Diphospho-n-acetylenolpyruvylglucosamine Reductase, domain 2"/>
    <property type="match status" value="1"/>
</dbReference>
<dbReference type="Pfam" id="PF01565">
    <property type="entry name" value="FAD_binding_4"/>
    <property type="match status" value="1"/>
</dbReference>
<evidence type="ECO:0000256" key="2">
    <source>
        <dbReference type="ARBA" id="ARBA00005466"/>
    </source>
</evidence>
<evidence type="ECO:0000256" key="3">
    <source>
        <dbReference type="ARBA" id="ARBA00022630"/>
    </source>
</evidence>
<dbReference type="Gene3D" id="3.30.465.10">
    <property type="match status" value="2"/>
</dbReference>
<dbReference type="SUPFAM" id="SSF56176">
    <property type="entry name" value="FAD-binding/transporter-associated domain-like"/>
    <property type="match status" value="1"/>
</dbReference>
<organism evidence="8 9">
    <name type="scientific">Zea mays</name>
    <name type="common">Maize</name>
    <dbReference type="NCBI Taxonomy" id="4577"/>
    <lineage>
        <taxon>Eukaryota</taxon>
        <taxon>Viridiplantae</taxon>
        <taxon>Streptophyta</taxon>
        <taxon>Embryophyta</taxon>
        <taxon>Tracheophyta</taxon>
        <taxon>Spermatophyta</taxon>
        <taxon>Magnoliopsida</taxon>
        <taxon>Liliopsida</taxon>
        <taxon>Poales</taxon>
        <taxon>Poaceae</taxon>
        <taxon>PACMAD clade</taxon>
        <taxon>Panicoideae</taxon>
        <taxon>Andropogonodae</taxon>
        <taxon>Andropogoneae</taxon>
        <taxon>Tripsacinae</taxon>
        <taxon>Zea</taxon>
    </lineage>
</organism>
<evidence type="ECO:0000313" key="8">
    <source>
        <dbReference type="EnsemblPlants" id="Zm00001eb328200_P001"/>
    </source>
</evidence>
<reference evidence="8" key="3">
    <citation type="submission" date="2021-05" db="UniProtKB">
        <authorList>
            <consortium name="EnsemblPlants"/>
        </authorList>
    </citation>
    <scope>IDENTIFICATION</scope>
    <source>
        <strain evidence="8">cv. B73</strain>
    </source>
</reference>
<dbReference type="Gramene" id="Zm00001eb328200_T001">
    <property type="protein sequence ID" value="Zm00001eb328200_P001"/>
    <property type="gene ID" value="Zm00001eb328200"/>
</dbReference>